<dbReference type="GO" id="GO:0005990">
    <property type="term" value="P:lactose catabolic process"/>
    <property type="evidence" value="ECO:0007669"/>
    <property type="project" value="TreeGrafter"/>
</dbReference>
<dbReference type="InterPro" id="IPR006102">
    <property type="entry name" value="Ig-like_GH2"/>
</dbReference>
<evidence type="ECO:0000313" key="13">
    <source>
        <dbReference type="EMBL" id="PHQ28944.1"/>
    </source>
</evidence>
<comment type="similarity">
    <text evidence="3 10">Belongs to the glycosyl hydrolase 2 family.</text>
</comment>
<organism evidence="13 14">
    <name type="scientific">Leeuwenhoekiella nanhaiensis</name>
    <dbReference type="NCBI Taxonomy" id="1655491"/>
    <lineage>
        <taxon>Bacteria</taxon>
        <taxon>Pseudomonadati</taxon>
        <taxon>Bacteroidota</taxon>
        <taxon>Flavobacteriia</taxon>
        <taxon>Flavobacteriales</taxon>
        <taxon>Flavobacteriaceae</taxon>
        <taxon>Leeuwenhoekiella</taxon>
    </lineage>
</organism>
<keyword evidence="14" id="KW-1185">Reference proteome</keyword>
<comment type="catalytic activity">
    <reaction evidence="1 10">
        <text>Hydrolysis of terminal non-reducing beta-D-galactose residues in beta-D-galactosides.</text>
        <dbReference type="EC" id="3.2.1.23"/>
    </reaction>
</comment>
<keyword evidence="8 10" id="KW-0326">Glycosidase</keyword>
<dbReference type="SUPFAM" id="SSF51445">
    <property type="entry name" value="(Trans)glycosidases"/>
    <property type="match status" value="1"/>
</dbReference>
<dbReference type="SUPFAM" id="SSF49785">
    <property type="entry name" value="Galactose-binding domain-like"/>
    <property type="match status" value="1"/>
</dbReference>
<dbReference type="Gene3D" id="2.70.98.10">
    <property type="match status" value="1"/>
</dbReference>
<dbReference type="InterPro" id="IPR017853">
    <property type="entry name" value="GH"/>
</dbReference>
<protein>
    <recommendedName>
        <fullName evidence="5 10">Beta-galactosidase</fullName>
        <ecNumber evidence="5 10">3.2.1.23</ecNumber>
    </recommendedName>
    <alternativeName>
        <fullName evidence="9 10">Lactase</fullName>
    </alternativeName>
</protein>
<dbReference type="InterPro" id="IPR050347">
    <property type="entry name" value="Bact_Beta-galactosidase"/>
</dbReference>
<evidence type="ECO:0000256" key="3">
    <source>
        <dbReference type="ARBA" id="ARBA00007401"/>
    </source>
</evidence>
<comment type="cofactor">
    <cofactor evidence="2">
        <name>Ca(2+)</name>
        <dbReference type="ChEBI" id="CHEBI:29108"/>
    </cofactor>
</comment>
<dbReference type="AlphaFoldDB" id="A0A2G1VQC1"/>
<dbReference type="GO" id="GO:0004565">
    <property type="term" value="F:beta-galactosidase activity"/>
    <property type="evidence" value="ECO:0007669"/>
    <property type="project" value="UniProtKB-EC"/>
</dbReference>
<evidence type="ECO:0000256" key="2">
    <source>
        <dbReference type="ARBA" id="ARBA00001913"/>
    </source>
</evidence>
<comment type="subunit">
    <text evidence="4">Monomer.</text>
</comment>
<dbReference type="Gene3D" id="2.60.120.260">
    <property type="entry name" value="Galactose-binding domain-like"/>
    <property type="match status" value="1"/>
</dbReference>
<sequence length="1042" mass="119650">MKRKQNQLSIILIVLVAQLINAQQNPPEWQNLSVFEVNTLAPRATFYVYDTEEEALQNDYRNSDNLISLNGTWRFHFAETPETRPQDFYKTGYNVSDWDKIAVPGDWQMQGYDFPLYVSAGYTHEINPPLVDAVYNPVGSYKRNFNLPENWKDQRVVLHFGAVNSAFYVWVNGKKVGYDEDSKTPSEFDITSFVKSGENELAVEVYRWSDGTYLEDQDFWRLSGIERDVYVYATPKTYIADAFFKAGLDSTYTDGVLDASVSLANESAKTRTLQLQLKIYDDSGAVYETQKEIRLSASAKDTLRFQHILKEVKVWSAEHPNLYTATLSLAEGSNTLMATSFKIGFRSVEIKGGKLLVNGKPILLKGVNRHEHDQYTGHVITEESMIRDIRLFKENNINAVRNSHYPNDPLWYALCDEYGIYMVDEANLETHGFGYDEDKTPANKPEFAAMHQDRLEAMVETNKNHASVIIWSMGNEAGDGPAFVDGYHWIKNRDTSRPVQYERAERGKSFQEPHTDIIPWMYASLDYIKNNYIGKYPDRPFIWCEYAHSMGNSTGNLQDLWDFVYAQPQMQGGFIWDWVDQGFVKQDSTGTKYWTYGGDYGPDRYRNDANFVLNGIVNPDRTPHPALAEVKHVYQNVRIEALDTESLKLNLINRFFFTDLEGFEIEYDLLRDGAVVSSNNLESFNVAPQDSLVFKLNALQIPEDEHEYFINFNVITKTASPLLPKGFVVAREQILLKKPSSNNRVNSTGKGKLQVKELKNALSVKTDAVSLNFDTQSGRLKSYVYKDQNYLKEEPRLNFWRAPTDNDFGNNYQKRGKLWKDASEKQQLISFKMLSKTRDSVVVESVYQLDTLQAQATTRFVMYADGSLKITNRLNYTGSEEVAEIPRFGMNFILPDVYDQVSWYGRGPHENYQDRKESAFVGIYESSVADLYFPYIRPQENGYRTENRWISLTNDSGAGIKIVGLPVVSFSAHHNYVSDFDPGEWKQQRHITDIKPRDLISLNIDYKQTGVGGDNSWGAKPHKKYRLLPGDYQYSFLIKPIN</sequence>
<dbReference type="InterPro" id="IPR013783">
    <property type="entry name" value="Ig-like_fold"/>
</dbReference>
<evidence type="ECO:0000256" key="8">
    <source>
        <dbReference type="ARBA" id="ARBA00023295"/>
    </source>
</evidence>
<dbReference type="InterPro" id="IPR011013">
    <property type="entry name" value="Gal_mutarotase_sf_dom"/>
</dbReference>
<dbReference type="InterPro" id="IPR006104">
    <property type="entry name" value="Glyco_hydro_2_N"/>
</dbReference>
<dbReference type="PRINTS" id="PR00132">
    <property type="entry name" value="GLHYDRLASE2"/>
</dbReference>
<dbReference type="RefSeq" id="WP_099646559.1">
    <property type="nucleotide sequence ID" value="NZ_KZ319292.1"/>
</dbReference>
<evidence type="ECO:0000256" key="7">
    <source>
        <dbReference type="ARBA" id="ARBA00022837"/>
    </source>
</evidence>
<accession>A0A2G1VQC1</accession>
<dbReference type="GO" id="GO:0030246">
    <property type="term" value="F:carbohydrate binding"/>
    <property type="evidence" value="ECO:0007669"/>
    <property type="project" value="InterPro"/>
</dbReference>
<dbReference type="GO" id="GO:0009341">
    <property type="term" value="C:beta-galactosidase complex"/>
    <property type="evidence" value="ECO:0007669"/>
    <property type="project" value="InterPro"/>
</dbReference>
<dbReference type="EC" id="3.2.1.23" evidence="5 10"/>
<keyword evidence="6 10" id="KW-0378">Hydrolase</keyword>
<dbReference type="InterPro" id="IPR023232">
    <property type="entry name" value="Glyco_hydro_2_AS"/>
</dbReference>
<evidence type="ECO:0000313" key="14">
    <source>
        <dbReference type="Proteomes" id="UP000229433"/>
    </source>
</evidence>
<evidence type="ECO:0000256" key="1">
    <source>
        <dbReference type="ARBA" id="ARBA00001412"/>
    </source>
</evidence>
<reference evidence="13 14" key="1">
    <citation type="submission" date="2017-08" db="EMBL/GenBank/DDBJ databases">
        <title>The whole genome shortgun sequences of strain Leeuwenhoekiella nanhaiensis G18 from the South China Sea.</title>
        <authorList>
            <person name="Liu Q."/>
        </authorList>
    </citation>
    <scope>NUCLEOTIDE SEQUENCE [LARGE SCALE GENOMIC DNA]</scope>
    <source>
        <strain evidence="13 14">G18</strain>
    </source>
</reference>
<dbReference type="InterPro" id="IPR014718">
    <property type="entry name" value="GH-type_carb-bd"/>
</dbReference>
<keyword evidence="7" id="KW-0106">Calcium</keyword>
<dbReference type="InterPro" id="IPR036156">
    <property type="entry name" value="Beta-gal/glucu_dom_sf"/>
</dbReference>
<evidence type="ECO:0000256" key="5">
    <source>
        <dbReference type="ARBA" id="ARBA00012756"/>
    </source>
</evidence>
<dbReference type="Pfam" id="PF16353">
    <property type="entry name" value="LacZ_4"/>
    <property type="match status" value="1"/>
</dbReference>
<dbReference type="Pfam" id="PF02837">
    <property type="entry name" value="Glyco_hydro_2_N"/>
    <property type="match status" value="1"/>
</dbReference>
<dbReference type="Proteomes" id="UP000229433">
    <property type="component" value="Unassembled WGS sequence"/>
</dbReference>
<evidence type="ECO:0000256" key="6">
    <source>
        <dbReference type="ARBA" id="ARBA00022801"/>
    </source>
</evidence>
<proteinExistence type="inferred from homology"/>
<dbReference type="InterPro" id="IPR032312">
    <property type="entry name" value="LacZ_4"/>
</dbReference>
<dbReference type="PANTHER" id="PTHR46323:SF2">
    <property type="entry name" value="BETA-GALACTOSIDASE"/>
    <property type="match status" value="1"/>
</dbReference>
<gene>
    <name evidence="13" type="ORF">CJ305_12190</name>
</gene>
<dbReference type="InterPro" id="IPR023230">
    <property type="entry name" value="Glyco_hydro_2_CS"/>
</dbReference>
<dbReference type="Pfam" id="PF02929">
    <property type="entry name" value="Bgal_small_N"/>
    <property type="match status" value="1"/>
</dbReference>
<feature type="domain" description="Beta galactosidase small chain/" evidence="12">
    <location>
        <begin position="763"/>
        <end position="1039"/>
    </location>
</feature>
<feature type="chain" id="PRO_5013692944" description="Beta-galactosidase" evidence="11">
    <location>
        <begin position="23"/>
        <end position="1042"/>
    </location>
</feature>
<dbReference type="EMBL" id="NQXA01000010">
    <property type="protein sequence ID" value="PHQ28944.1"/>
    <property type="molecule type" value="Genomic_DNA"/>
</dbReference>
<dbReference type="PROSITE" id="PS00719">
    <property type="entry name" value="GLYCOSYL_HYDROL_F2_1"/>
    <property type="match status" value="1"/>
</dbReference>
<feature type="signal peptide" evidence="11">
    <location>
        <begin position="1"/>
        <end position="22"/>
    </location>
</feature>
<evidence type="ECO:0000259" key="12">
    <source>
        <dbReference type="SMART" id="SM01038"/>
    </source>
</evidence>
<evidence type="ECO:0000256" key="11">
    <source>
        <dbReference type="SAM" id="SignalP"/>
    </source>
</evidence>
<evidence type="ECO:0000256" key="4">
    <source>
        <dbReference type="ARBA" id="ARBA00011245"/>
    </source>
</evidence>
<dbReference type="Pfam" id="PF00703">
    <property type="entry name" value="Glyco_hydro_2"/>
    <property type="match status" value="1"/>
</dbReference>
<dbReference type="InterPro" id="IPR006103">
    <property type="entry name" value="Glyco_hydro_2_cat"/>
</dbReference>
<keyword evidence="11" id="KW-0732">Signal</keyword>
<dbReference type="InterPro" id="IPR008979">
    <property type="entry name" value="Galactose-bd-like_sf"/>
</dbReference>
<evidence type="ECO:0000256" key="10">
    <source>
        <dbReference type="RuleBase" id="RU361154"/>
    </source>
</evidence>
<dbReference type="OrthoDB" id="9801077at2"/>
<comment type="caution">
    <text evidence="13">The sequence shown here is derived from an EMBL/GenBank/DDBJ whole genome shotgun (WGS) entry which is preliminary data.</text>
</comment>
<dbReference type="InterPro" id="IPR006101">
    <property type="entry name" value="Glyco_hydro_2"/>
</dbReference>
<dbReference type="SMART" id="SM01038">
    <property type="entry name" value="Bgal_small_N"/>
    <property type="match status" value="1"/>
</dbReference>
<dbReference type="PROSITE" id="PS00608">
    <property type="entry name" value="GLYCOSYL_HYDROL_F2_2"/>
    <property type="match status" value="1"/>
</dbReference>
<dbReference type="Pfam" id="PF02836">
    <property type="entry name" value="Glyco_hydro_2_C"/>
    <property type="match status" value="1"/>
</dbReference>
<dbReference type="Gene3D" id="3.20.20.80">
    <property type="entry name" value="Glycosidases"/>
    <property type="match status" value="1"/>
</dbReference>
<dbReference type="InterPro" id="IPR004199">
    <property type="entry name" value="B-gal_small/dom_5"/>
</dbReference>
<name>A0A2G1VQC1_9FLAO</name>
<dbReference type="PANTHER" id="PTHR46323">
    <property type="entry name" value="BETA-GALACTOSIDASE"/>
    <property type="match status" value="1"/>
</dbReference>
<dbReference type="Gene3D" id="2.60.40.10">
    <property type="entry name" value="Immunoglobulins"/>
    <property type="match status" value="2"/>
</dbReference>
<evidence type="ECO:0000256" key="9">
    <source>
        <dbReference type="ARBA" id="ARBA00032230"/>
    </source>
</evidence>
<dbReference type="SUPFAM" id="SSF74650">
    <property type="entry name" value="Galactose mutarotase-like"/>
    <property type="match status" value="1"/>
</dbReference>
<dbReference type="SUPFAM" id="SSF49303">
    <property type="entry name" value="beta-Galactosidase/glucuronidase domain"/>
    <property type="match status" value="2"/>
</dbReference>